<evidence type="ECO:0000256" key="2">
    <source>
        <dbReference type="ARBA" id="ARBA00022448"/>
    </source>
</evidence>
<dbReference type="PANTHER" id="PTHR48020">
    <property type="entry name" value="PROTON MYO-INOSITOL COTRANSPORTER"/>
    <property type="match status" value="1"/>
</dbReference>
<feature type="transmembrane region" description="Helical" evidence="7">
    <location>
        <begin position="133"/>
        <end position="150"/>
    </location>
</feature>
<feature type="domain" description="Major facilitator superfamily (MFS) profile" evidence="8">
    <location>
        <begin position="136"/>
        <end position="288"/>
    </location>
</feature>
<feature type="transmembrane region" description="Helical" evidence="7">
    <location>
        <begin position="228"/>
        <end position="250"/>
    </location>
</feature>
<organism evidence="9 10">
    <name type="scientific">Cryptococcus floricola</name>
    <dbReference type="NCBI Taxonomy" id="2591691"/>
    <lineage>
        <taxon>Eukaryota</taxon>
        <taxon>Fungi</taxon>
        <taxon>Dikarya</taxon>
        <taxon>Basidiomycota</taxon>
        <taxon>Agaricomycotina</taxon>
        <taxon>Tremellomycetes</taxon>
        <taxon>Tremellales</taxon>
        <taxon>Cryptococcaceae</taxon>
        <taxon>Cryptococcus</taxon>
    </lineage>
</organism>
<keyword evidence="4 7" id="KW-1133">Transmembrane helix</keyword>
<evidence type="ECO:0000313" key="10">
    <source>
        <dbReference type="Proteomes" id="UP000322245"/>
    </source>
</evidence>
<keyword evidence="2" id="KW-0813">Transport</keyword>
<dbReference type="AlphaFoldDB" id="A0A5D3AID3"/>
<sequence>MSIIPPDSPRSNHALPGGSSLKPVEKHDIDHLEDVDEDVDVEASRDQELRSRNRNVSAKIQNPLAGLSKDRLFDLADQFTREHGFEEKQDLFRRAALVSQNPNEFELIPELTEDDRYWLRREVTNKWDQARSLYFLVIVCSIGSAIQGWDNTGANGANLSFPNEFGIVENTWLVGMINAAPSITVAAFSAMLTDPINHFIGRRGTIFVTGLFCVFPVLAQAFCQNWYELFICRVLIGVGMGMKITTIPIMTSETAPAAIRGALAMSFQIFVSFGILAGFSSNLIFYRI</sequence>
<evidence type="ECO:0000259" key="8">
    <source>
        <dbReference type="PROSITE" id="PS50850"/>
    </source>
</evidence>
<keyword evidence="5 7" id="KW-0472">Membrane</keyword>
<comment type="caution">
    <text evidence="9">The sequence shown here is derived from an EMBL/GenBank/DDBJ whole genome shotgun (WGS) entry which is preliminary data.</text>
</comment>
<dbReference type="PANTHER" id="PTHR48020:SF4">
    <property type="entry name" value="SYMPORT, PUTATIVE (AFU_ORTHOLOGUE AFUA_3G11790)-RELATED"/>
    <property type="match status" value="1"/>
</dbReference>
<dbReference type="InterPro" id="IPR005828">
    <property type="entry name" value="MFS_sugar_transport-like"/>
</dbReference>
<feature type="region of interest" description="Disordered" evidence="6">
    <location>
        <begin position="1"/>
        <end position="54"/>
    </location>
</feature>
<evidence type="ECO:0000256" key="5">
    <source>
        <dbReference type="ARBA" id="ARBA00023136"/>
    </source>
</evidence>
<evidence type="ECO:0000256" key="6">
    <source>
        <dbReference type="SAM" id="MobiDB-lite"/>
    </source>
</evidence>
<protein>
    <recommendedName>
        <fullName evidence="8">Major facilitator superfamily (MFS) profile domain-containing protein</fullName>
    </recommendedName>
</protein>
<dbReference type="EMBL" id="NIDF01000265">
    <property type="protein sequence ID" value="TYJ51337.1"/>
    <property type="molecule type" value="Genomic_DNA"/>
</dbReference>
<proteinExistence type="predicted"/>
<feature type="non-terminal residue" evidence="9">
    <location>
        <position position="288"/>
    </location>
</feature>
<feature type="transmembrane region" description="Helical" evidence="7">
    <location>
        <begin position="204"/>
        <end position="222"/>
    </location>
</feature>
<dbReference type="Gene3D" id="1.20.1250.20">
    <property type="entry name" value="MFS general substrate transporter like domains"/>
    <property type="match status" value="1"/>
</dbReference>
<feature type="compositionally biased region" description="Basic and acidic residues" evidence="6">
    <location>
        <begin position="23"/>
        <end position="32"/>
    </location>
</feature>
<dbReference type="InterPro" id="IPR036259">
    <property type="entry name" value="MFS_trans_sf"/>
</dbReference>
<feature type="compositionally biased region" description="Basic and acidic residues" evidence="6">
    <location>
        <begin position="42"/>
        <end position="51"/>
    </location>
</feature>
<reference evidence="9 10" key="1">
    <citation type="submission" date="2017-05" db="EMBL/GenBank/DDBJ databases">
        <title>The Genome Sequence of Tsuchiyaea wingfieldii DSM 27421.</title>
        <authorList>
            <person name="Cuomo C."/>
            <person name="Passer A."/>
            <person name="Billmyre B."/>
            <person name="Heitman J."/>
        </authorList>
    </citation>
    <scope>NUCLEOTIDE SEQUENCE [LARGE SCALE GENOMIC DNA]</scope>
    <source>
        <strain evidence="9 10">DSM 27421</strain>
    </source>
</reference>
<dbReference type="InterPro" id="IPR020846">
    <property type="entry name" value="MFS_dom"/>
</dbReference>
<dbReference type="InterPro" id="IPR050814">
    <property type="entry name" value="Myo-inositol_Transporter"/>
</dbReference>
<keyword evidence="3 7" id="KW-0812">Transmembrane</keyword>
<keyword evidence="10" id="KW-1185">Reference proteome</keyword>
<comment type="subcellular location">
    <subcellularLocation>
        <location evidence="1">Membrane</location>
        <topology evidence="1">Multi-pass membrane protein</topology>
    </subcellularLocation>
</comment>
<accession>A0A5D3AID3</accession>
<dbReference type="GO" id="GO:0016020">
    <property type="term" value="C:membrane"/>
    <property type="evidence" value="ECO:0007669"/>
    <property type="project" value="UniProtKB-SubCell"/>
</dbReference>
<evidence type="ECO:0000313" key="9">
    <source>
        <dbReference type="EMBL" id="TYJ51337.1"/>
    </source>
</evidence>
<evidence type="ECO:0000256" key="4">
    <source>
        <dbReference type="ARBA" id="ARBA00022989"/>
    </source>
</evidence>
<feature type="transmembrane region" description="Helical" evidence="7">
    <location>
        <begin position="262"/>
        <end position="286"/>
    </location>
</feature>
<dbReference type="GO" id="GO:0022857">
    <property type="term" value="F:transmembrane transporter activity"/>
    <property type="evidence" value="ECO:0007669"/>
    <property type="project" value="InterPro"/>
</dbReference>
<gene>
    <name evidence="9" type="ORF">B9479_008091</name>
</gene>
<dbReference type="Proteomes" id="UP000322245">
    <property type="component" value="Unassembled WGS sequence"/>
</dbReference>
<evidence type="ECO:0000256" key="7">
    <source>
        <dbReference type="SAM" id="Phobius"/>
    </source>
</evidence>
<dbReference type="SUPFAM" id="SSF103473">
    <property type="entry name" value="MFS general substrate transporter"/>
    <property type="match status" value="1"/>
</dbReference>
<dbReference type="Pfam" id="PF00083">
    <property type="entry name" value="Sugar_tr"/>
    <property type="match status" value="1"/>
</dbReference>
<evidence type="ECO:0000256" key="1">
    <source>
        <dbReference type="ARBA" id="ARBA00004141"/>
    </source>
</evidence>
<dbReference type="PROSITE" id="PS50850">
    <property type="entry name" value="MFS"/>
    <property type="match status" value="1"/>
</dbReference>
<evidence type="ECO:0000256" key="3">
    <source>
        <dbReference type="ARBA" id="ARBA00022692"/>
    </source>
</evidence>
<name>A0A5D3AID3_9TREE</name>